<dbReference type="Proteomes" id="UP001311799">
    <property type="component" value="Unassembled WGS sequence"/>
</dbReference>
<protein>
    <submittedName>
        <fullName evidence="2">Uncharacterized protein</fullName>
    </submittedName>
</protein>
<comment type="caution">
    <text evidence="2">The sequence shown here is derived from an EMBL/GenBank/DDBJ whole genome shotgun (WGS) entry which is preliminary data.</text>
</comment>
<keyword evidence="1" id="KW-1133">Transmembrane helix</keyword>
<name>A0AAV9XTU3_9CRYT</name>
<feature type="transmembrane region" description="Helical" evidence="1">
    <location>
        <begin position="698"/>
        <end position="719"/>
    </location>
</feature>
<keyword evidence="1" id="KW-0812">Transmembrane</keyword>
<evidence type="ECO:0000313" key="3">
    <source>
        <dbReference type="Proteomes" id="UP001311799"/>
    </source>
</evidence>
<proteinExistence type="predicted"/>
<keyword evidence="1" id="KW-0472">Membrane</keyword>
<organism evidence="2 3">
    <name type="scientific">Cryptosporidium xiaoi</name>
    <dbReference type="NCBI Taxonomy" id="659607"/>
    <lineage>
        <taxon>Eukaryota</taxon>
        <taxon>Sar</taxon>
        <taxon>Alveolata</taxon>
        <taxon>Apicomplexa</taxon>
        <taxon>Conoidasida</taxon>
        <taxon>Coccidia</taxon>
        <taxon>Eucoccidiorida</taxon>
        <taxon>Eimeriorina</taxon>
        <taxon>Cryptosporidiidae</taxon>
        <taxon>Cryptosporidium</taxon>
    </lineage>
</organism>
<reference evidence="2 3" key="1">
    <citation type="submission" date="2023-10" db="EMBL/GenBank/DDBJ databases">
        <title>Comparative genomics analysis reveals potential genetic determinants of host preference in Cryptosporidium xiaoi.</title>
        <authorList>
            <person name="Xiao L."/>
            <person name="Li J."/>
        </authorList>
    </citation>
    <scope>NUCLEOTIDE SEQUENCE [LARGE SCALE GENOMIC DNA]</scope>
    <source>
        <strain evidence="2 3">52996</strain>
    </source>
</reference>
<keyword evidence="3" id="KW-1185">Reference proteome</keyword>
<accession>A0AAV9XTU3</accession>
<sequence>MKVDNSRKRKKEVKDVGEVNKKKIHALKSKRTRKTNHANRSGAVTYNKFLLKMFESDVEVGVSEWLQLLRESIIVTDFNTSIPHLRLFEKMISKISRIYFGSELISFFEKLITKLEAIDAPVITLMFEWCFMLYYEKKFLLKNQIRENLSYDIIKNVLTGIIGGNVRNYLIFLICCDNNTSRKYFFPNSHLKDWMENTGGISNVNDLQDDIWKFSLGVLENIRVENKKSNIIFKLSLVDSLCMCDANGFFEENIKIDIKFFEKICSYFDNSELLVLFVNSLYYHLPYKSKICSYFIEILLNSQIIRTNNTISIDSKTKSGKKACACYSGNCLPPSALDPYELIVYTIISLVFSYYGIKYDISSDFNVLYEESYNILHYLTENEQANSSFFFIHKSQEHIETINELLAKFGGHPIFKQNINFDFFQLDCVNSFVLLVFDSILSIFKSKDIHTESNTKHSKDTVIEEILLTSLFLTILHPNTTDFTIIYLLKKLYQDLYSFGFLLIGSCISLLFKKDIFPDRISKTLQLNILNFRSLHVINSYVFPYVQFFNCIYHLISRSSKNYRLVNTIFQLFEGNFLQYFDENTRNKDIDEVELHLSINISLTLNSVYLKLLEFFSLNPLLCKLFFETKFKNQVNSAHKVGLKEIKITYNILNHSKPSLLDIFNKLSSSENDINGDNIPTTDDLKCNQSQFEISKQINLISMCYSTMIHILGIVYIPVIKRANMSIYTFNYNITPFGFLLSDFHMNNGNIYLESVSLIQKESFEIPVRFCIEFLDEILNYCKLTNQQSLFEIDRFIVTRELKATNSASNYKCISNFTHTCISDKTIPENCFSCCIDSYLEYLGIINSIKSIKGKCSNYYFSKSWVNHGTIICLITLIGGRIDVYGTNRLLESEISTFIEFFDETSKFNIDSLSSELLSELIKMLLFEIKDEINIRKESGDIQRVLFRSLLIYLLNLAIKNRVLEEFILKLDFQGLIIKLCNLFAFRVECLSTNINNGYFIQEANSFSTPNKNKLPNDGDIEGEYIFGDYYSPKSTNSKNTYLSTPRIKKVTPVIISRSSQTNKSLANLDLFSSNTGTNSYIALKSENNSDSPIFHLKTILNTITTILELKLTRNANHSIVLGNGLHSTMEEFTIDILEKTLFFLLPSNTFSKGSIFNTAKIVENDSQSTYLDTICECSENSEAEEIENPNENEKINSKSHFSVGNINKQTFIPFSLNEDDFSKNWYVEIVTSLIRYLFNNINSVRDISGLITDIASKTVMWNRKDNKTIIFKVCKEILKFTFDYFYDDLAEISLCLLRNNGSQLLSSVKFVFVALLDQNSKLIDSTLIELPSIYALSELEELYEIILLFHNLSGIFDICFEILIQKENIFSDKDDIWIKSAISFMVRGIEALNTELSKMERIIVPPKIDTVDGQFTDYSENENIYEGHDSEETWNRYINNCSSMLGECEYTIELISMNWVSSNKNTPNNERNKSSKEIDDDLNGFITFEECDEGILLGDESYTDIKLTPHWSTFIKSLFL</sequence>
<evidence type="ECO:0000256" key="1">
    <source>
        <dbReference type="SAM" id="Phobius"/>
    </source>
</evidence>
<gene>
    <name evidence="2" type="ORF">RS030_7943</name>
</gene>
<feature type="transmembrane region" description="Helical" evidence="1">
    <location>
        <begin position="495"/>
        <end position="512"/>
    </location>
</feature>
<dbReference type="EMBL" id="JAWDEY010000035">
    <property type="protein sequence ID" value="KAK6588112.1"/>
    <property type="molecule type" value="Genomic_DNA"/>
</dbReference>
<evidence type="ECO:0000313" key="2">
    <source>
        <dbReference type="EMBL" id="KAK6588112.1"/>
    </source>
</evidence>